<evidence type="ECO:0000313" key="1">
    <source>
        <dbReference type="EMBL" id="ASB39926.1"/>
    </source>
</evidence>
<organism evidence="2 4">
    <name type="scientific">Acutalibacter muris</name>
    <dbReference type="NCBI Taxonomy" id="1796620"/>
    <lineage>
        <taxon>Bacteria</taxon>
        <taxon>Bacillati</taxon>
        <taxon>Bacillota</taxon>
        <taxon>Clostridia</taxon>
        <taxon>Eubacteriales</taxon>
        <taxon>Acutalibacteraceae</taxon>
        <taxon>Acutalibacter</taxon>
    </lineage>
</organism>
<evidence type="ECO:0000313" key="3">
    <source>
        <dbReference type="Proteomes" id="UP000196710"/>
    </source>
</evidence>
<sequence length="169" mass="19141">MEIDLRKLFQGEDGFDRNSNGVIERQYELDLSGVELGGAKPFCAPVRVRARLRGFAGSVELFARVEYTMSMPCDRCAEPVTREYTKEFSHTLVRESREDTGEFITVPDERLDLDALVLEDLLMDMPGQYLCREDCKGLCPSCGKNWNEGPCKCGAPQVDPRLEVLRQLL</sequence>
<dbReference type="EMBL" id="CP065321">
    <property type="protein sequence ID" value="QQR29215.1"/>
    <property type="molecule type" value="Genomic_DNA"/>
</dbReference>
<protein>
    <submittedName>
        <fullName evidence="2">DUF177 domain-containing protein</fullName>
    </submittedName>
</protein>
<accession>A0A1Z2XNB0</accession>
<dbReference type="InterPro" id="IPR003772">
    <property type="entry name" value="YceD"/>
</dbReference>
<dbReference type="EMBL" id="CP021422">
    <property type="protein sequence ID" value="ASB39926.1"/>
    <property type="molecule type" value="Genomic_DNA"/>
</dbReference>
<reference evidence="1" key="1">
    <citation type="journal article" date="2017" name="Genome Announc.">
        <title>High-Quality Whole-Genome Sequences of the Oligo-Mouse-Microbiota Bacterial Community.</title>
        <authorList>
            <person name="Garzetti D."/>
            <person name="Brugiroux S."/>
            <person name="Bunk B."/>
            <person name="Pukall R."/>
            <person name="McCoy K.D."/>
            <person name="Macpherson A.J."/>
            <person name="Stecher B."/>
        </authorList>
    </citation>
    <scope>NUCLEOTIDE SEQUENCE</scope>
    <source>
        <strain evidence="1">KB18</strain>
    </source>
</reference>
<name>A0A1Z2XNB0_9FIRM</name>
<reference evidence="3" key="2">
    <citation type="submission" date="2017-05" db="EMBL/GenBank/DDBJ databases">
        <title>Improved OligoMM genomes.</title>
        <authorList>
            <person name="Garzetti D."/>
        </authorList>
    </citation>
    <scope>NUCLEOTIDE SEQUENCE [LARGE SCALE GENOMIC DNA]</scope>
    <source>
        <strain evidence="3">KB18</strain>
    </source>
</reference>
<evidence type="ECO:0000313" key="2">
    <source>
        <dbReference type="EMBL" id="QQR29215.1"/>
    </source>
</evidence>
<dbReference type="AlphaFoldDB" id="A0A1Z2XNB0"/>
<dbReference type="RefSeq" id="WP_066535312.1">
    <property type="nucleotide sequence ID" value="NZ_CAPVCI010000006.1"/>
</dbReference>
<proteinExistence type="predicted"/>
<reference evidence="2 4" key="3">
    <citation type="submission" date="2020-11" db="EMBL/GenBank/DDBJ databases">
        <title>Closed and high quality bacterial genomes of the OMM12 community.</title>
        <authorList>
            <person name="Marbouty M."/>
            <person name="Lamy-Besnier Q."/>
            <person name="Debarbieux L."/>
            <person name="Koszul R."/>
        </authorList>
    </citation>
    <scope>NUCLEOTIDE SEQUENCE [LARGE SCALE GENOMIC DNA]</scope>
    <source>
        <strain evidence="2 4">KB18</strain>
    </source>
</reference>
<gene>
    <name evidence="1" type="ORF">ADH66_04230</name>
    <name evidence="2" type="ORF">I5Q82_14295</name>
</gene>
<keyword evidence="3" id="KW-1185">Reference proteome</keyword>
<dbReference type="Proteomes" id="UP000596035">
    <property type="component" value="Chromosome"/>
</dbReference>
<evidence type="ECO:0000313" key="4">
    <source>
        <dbReference type="Proteomes" id="UP000596035"/>
    </source>
</evidence>
<dbReference type="KEGG" id="amur:ADH66_04230"/>
<dbReference type="Pfam" id="PF02620">
    <property type="entry name" value="YceD"/>
    <property type="match status" value="1"/>
</dbReference>
<dbReference type="Proteomes" id="UP000196710">
    <property type="component" value="Chromosome"/>
</dbReference>